<keyword evidence="1" id="KW-0812">Transmembrane</keyword>
<evidence type="ECO:0000313" key="2">
    <source>
        <dbReference type="EMBL" id="GAW99112.1"/>
    </source>
</evidence>
<name>A0A1Z5IBI8_9LACO</name>
<dbReference type="EMBL" id="BCMF01000005">
    <property type="protein sequence ID" value="GAW99112.1"/>
    <property type="molecule type" value="Genomic_DNA"/>
</dbReference>
<evidence type="ECO:0000256" key="1">
    <source>
        <dbReference type="SAM" id="Phobius"/>
    </source>
</evidence>
<keyword evidence="1" id="KW-0472">Membrane</keyword>
<accession>A0A1Z5IBI8</accession>
<evidence type="ECO:0000313" key="3">
    <source>
        <dbReference type="Proteomes" id="UP000198374"/>
    </source>
</evidence>
<sequence length="51" mass="5918">MNDRQGFVTILALLFLILLSGILLLQLAGYQHQIESYDILIQHYEQSLRSK</sequence>
<proteinExistence type="predicted"/>
<protein>
    <submittedName>
        <fullName evidence="2">Uncharacterized protein</fullName>
    </submittedName>
</protein>
<feature type="transmembrane region" description="Helical" evidence="1">
    <location>
        <begin position="6"/>
        <end position="25"/>
    </location>
</feature>
<dbReference type="AlphaFoldDB" id="A0A1Z5IBI8"/>
<dbReference type="Proteomes" id="UP000198374">
    <property type="component" value="Unassembled WGS sequence"/>
</dbReference>
<comment type="caution">
    <text evidence="2">The sequence shown here is derived from an EMBL/GenBank/DDBJ whole genome shotgun (WGS) entry which is preliminary data.</text>
</comment>
<keyword evidence="1" id="KW-1133">Transmembrane helix</keyword>
<organism evidence="2 3">
    <name type="scientific">Secundilactobacillus mixtipabuli</name>
    <dbReference type="NCBI Taxonomy" id="1435342"/>
    <lineage>
        <taxon>Bacteria</taxon>
        <taxon>Bacillati</taxon>
        <taxon>Bacillota</taxon>
        <taxon>Bacilli</taxon>
        <taxon>Lactobacillales</taxon>
        <taxon>Lactobacillaceae</taxon>
        <taxon>Secundilactobacillus</taxon>
    </lineage>
</organism>
<gene>
    <name evidence="2" type="ORF">IWT30_01072</name>
</gene>
<reference evidence="2 3" key="1">
    <citation type="submission" date="2015-11" db="EMBL/GenBank/DDBJ databases">
        <title>Draft genome sequences of new species of the genus Lactobacillus isolated from orchardgrass silage.</title>
        <authorList>
            <person name="Tohno M."/>
            <person name="Tanizawa Y."/>
            <person name="Arita M."/>
        </authorList>
    </citation>
    <scope>NUCLEOTIDE SEQUENCE [LARGE SCALE GENOMIC DNA]</scope>
    <source>
        <strain evidence="2 3">IWT30</strain>
    </source>
</reference>
<keyword evidence="3" id="KW-1185">Reference proteome</keyword>